<dbReference type="Pfam" id="PF13289">
    <property type="entry name" value="SIR2_2"/>
    <property type="match status" value="1"/>
</dbReference>
<organism evidence="1 2">
    <name type="scientific">Metaclostridioides mangenotii</name>
    <dbReference type="NCBI Taxonomy" id="1540"/>
    <lineage>
        <taxon>Bacteria</taxon>
        <taxon>Bacillati</taxon>
        <taxon>Bacillota</taxon>
        <taxon>Clostridia</taxon>
        <taxon>Peptostreptococcales</taxon>
        <taxon>Peptostreptococcaceae</taxon>
        <taxon>Metaclostridioides</taxon>
    </lineage>
</organism>
<accession>A0ABS4E7S2</accession>
<protein>
    <submittedName>
        <fullName evidence="1">NAD-dependent SIR2 family protein deacetylase</fullName>
    </submittedName>
</protein>
<dbReference type="SUPFAM" id="SSF52467">
    <property type="entry name" value="DHS-like NAD/FAD-binding domain"/>
    <property type="match status" value="1"/>
</dbReference>
<keyword evidence="2" id="KW-1185">Reference proteome</keyword>
<dbReference type="Proteomes" id="UP000767291">
    <property type="component" value="Unassembled WGS sequence"/>
</dbReference>
<sequence>MKLAVFLGAGASASDNFPIQNELFSAYFRNLKEKDFESEMNIELFRFFKQIFDIDVMNDDMNDINFPTFEEVLGLLDLAEQRGESFRNFGLEDINKKSDSIRYMRQYLIFLMAEVLNAKLDIESTNHNTLIRNLIDKELLLDTTFISTNYDICIDNTIVTMSDKINNYVMLDYGIDFTNFNLENSWRRPTEPSIKLYKIHGSLNWLYCPVCNGVTITPYEGGVMKQLQRARETRCLDCGDYTVPIVIPPTYFKNISNIHISKVWNAAQNSLRDADVVVFCGYSFPEADIHIKYLLKRVQGSRRKPPLKFVVYNNHEDKQEVTLKKEEKRYRRFLGENTVFTRKSFQDFAENPTEFL</sequence>
<comment type="caution">
    <text evidence="1">The sequence shown here is derived from an EMBL/GenBank/DDBJ whole genome shotgun (WGS) entry which is preliminary data.</text>
</comment>
<gene>
    <name evidence="1" type="ORF">J2Z43_000379</name>
</gene>
<dbReference type="EMBL" id="JAGGJX010000001">
    <property type="protein sequence ID" value="MBP1853989.1"/>
    <property type="molecule type" value="Genomic_DNA"/>
</dbReference>
<evidence type="ECO:0000313" key="2">
    <source>
        <dbReference type="Proteomes" id="UP000767291"/>
    </source>
</evidence>
<dbReference type="RefSeq" id="WP_209455585.1">
    <property type="nucleotide sequence ID" value="NZ_BAAACS010000017.1"/>
</dbReference>
<name>A0ABS4E7S2_9FIRM</name>
<proteinExistence type="predicted"/>
<evidence type="ECO:0000313" key="1">
    <source>
        <dbReference type="EMBL" id="MBP1853989.1"/>
    </source>
</evidence>
<dbReference type="InterPro" id="IPR029035">
    <property type="entry name" value="DHS-like_NAD/FAD-binding_dom"/>
</dbReference>
<reference evidence="1 2" key="1">
    <citation type="submission" date="2021-03" db="EMBL/GenBank/DDBJ databases">
        <title>Genomic Encyclopedia of Type Strains, Phase IV (KMG-IV): sequencing the most valuable type-strain genomes for metagenomic binning, comparative biology and taxonomic classification.</title>
        <authorList>
            <person name="Goeker M."/>
        </authorList>
    </citation>
    <scope>NUCLEOTIDE SEQUENCE [LARGE SCALE GENOMIC DNA]</scope>
    <source>
        <strain evidence="1 2">DSM 1289</strain>
    </source>
</reference>